<evidence type="ECO:0000256" key="3">
    <source>
        <dbReference type="SAM" id="MobiDB-lite"/>
    </source>
</evidence>
<evidence type="ECO:0000256" key="2">
    <source>
        <dbReference type="ARBA" id="ARBA00022737"/>
    </source>
</evidence>
<evidence type="ECO:0000256" key="1">
    <source>
        <dbReference type="ARBA" id="ARBA00022614"/>
    </source>
</evidence>
<dbReference type="Proteomes" id="UP000515211">
    <property type="component" value="Chromosome 4"/>
</dbReference>
<dbReference type="Pfam" id="PF20160">
    <property type="entry name" value="C-JID"/>
    <property type="match status" value="1"/>
</dbReference>
<reference evidence="6" key="2">
    <citation type="submission" date="2025-08" db="UniProtKB">
        <authorList>
            <consortium name="RefSeq"/>
        </authorList>
    </citation>
    <scope>IDENTIFICATION</scope>
    <source>
        <tissue evidence="6">Whole plant</tissue>
    </source>
</reference>
<evidence type="ECO:0000259" key="4">
    <source>
        <dbReference type="Pfam" id="PF20160"/>
    </source>
</evidence>
<organism evidence="5 6">
    <name type="scientific">Arachis duranensis</name>
    <name type="common">Wild peanut</name>
    <dbReference type="NCBI Taxonomy" id="130453"/>
    <lineage>
        <taxon>Eukaryota</taxon>
        <taxon>Viridiplantae</taxon>
        <taxon>Streptophyta</taxon>
        <taxon>Embryophyta</taxon>
        <taxon>Tracheophyta</taxon>
        <taxon>Spermatophyta</taxon>
        <taxon>Magnoliopsida</taxon>
        <taxon>eudicotyledons</taxon>
        <taxon>Gunneridae</taxon>
        <taxon>Pentapetalae</taxon>
        <taxon>rosids</taxon>
        <taxon>fabids</taxon>
        <taxon>Fabales</taxon>
        <taxon>Fabaceae</taxon>
        <taxon>Papilionoideae</taxon>
        <taxon>50 kb inversion clade</taxon>
        <taxon>dalbergioids sensu lato</taxon>
        <taxon>Dalbergieae</taxon>
        <taxon>Pterocarpus clade</taxon>
        <taxon>Arachis</taxon>
    </lineage>
</organism>
<name>A0A6P4D596_ARADU</name>
<keyword evidence="2" id="KW-0677">Repeat</keyword>
<feature type="region of interest" description="Disordered" evidence="3">
    <location>
        <begin position="298"/>
        <end position="323"/>
    </location>
</feature>
<keyword evidence="5" id="KW-1185">Reference proteome</keyword>
<proteinExistence type="predicted"/>
<dbReference type="InterPro" id="IPR045344">
    <property type="entry name" value="C-JID"/>
</dbReference>
<dbReference type="RefSeq" id="XP_015961468.1">
    <property type="nucleotide sequence ID" value="XM_016105982.2"/>
</dbReference>
<accession>A0A6P4D596</accession>
<evidence type="ECO:0000313" key="6">
    <source>
        <dbReference type="RefSeq" id="XP_015961468.1"/>
    </source>
</evidence>
<gene>
    <name evidence="6" type="primary">LOC107485444</name>
</gene>
<dbReference type="KEGG" id="adu:107485444"/>
<dbReference type="GeneID" id="107485444"/>
<keyword evidence="1" id="KW-0433">Leucine-rich repeat</keyword>
<reference evidence="5" key="1">
    <citation type="journal article" date="2016" name="Nat. Genet.">
        <title>The genome sequences of Arachis duranensis and Arachis ipaensis, the diploid ancestors of cultivated peanut.</title>
        <authorList>
            <person name="Bertioli D.J."/>
            <person name="Cannon S.B."/>
            <person name="Froenicke L."/>
            <person name="Huang G."/>
            <person name="Farmer A.D."/>
            <person name="Cannon E.K."/>
            <person name="Liu X."/>
            <person name="Gao D."/>
            <person name="Clevenger J."/>
            <person name="Dash S."/>
            <person name="Ren L."/>
            <person name="Moretzsohn M.C."/>
            <person name="Shirasawa K."/>
            <person name="Huang W."/>
            <person name="Vidigal B."/>
            <person name="Abernathy B."/>
            <person name="Chu Y."/>
            <person name="Niederhuth C.E."/>
            <person name="Umale P."/>
            <person name="Araujo A.C."/>
            <person name="Kozik A."/>
            <person name="Kim K.D."/>
            <person name="Burow M.D."/>
            <person name="Varshney R.K."/>
            <person name="Wang X."/>
            <person name="Zhang X."/>
            <person name="Barkley N."/>
            <person name="Guimaraes P.M."/>
            <person name="Isobe S."/>
            <person name="Guo B."/>
            <person name="Liao B."/>
            <person name="Stalker H.T."/>
            <person name="Schmitz R.J."/>
            <person name="Scheffler B.E."/>
            <person name="Leal-Bertioli S.C."/>
            <person name="Xun X."/>
            <person name="Jackson S.A."/>
            <person name="Michelmore R."/>
            <person name="Ozias-Akins P."/>
        </authorList>
    </citation>
    <scope>NUCLEOTIDE SEQUENCE [LARGE SCALE GENOMIC DNA]</scope>
    <source>
        <strain evidence="5">cv. V14167</strain>
    </source>
</reference>
<protein>
    <submittedName>
        <fullName evidence="6">Uncharacterized protein LOC107485444</fullName>
    </submittedName>
</protein>
<feature type="domain" description="C-JID" evidence="4">
    <location>
        <begin position="40"/>
        <end position="97"/>
    </location>
</feature>
<feature type="compositionally biased region" description="Basic residues" evidence="3">
    <location>
        <begin position="139"/>
        <end position="151"/>
    </location>
</feature>
<evidence type="ECO:0000313" key="5">
    <source>
        <dbReference type="Proteomes" id="UP000515211"/>
    </source>
</evidence>
<sequence>MLRTNEPLFSTDDVISKACCGFAESATQNREDFLQMLILRKEIPAWFEHQEEDDGVSVSFPQNCPSIETIALALCFLIEIEEYIDAVPPLVIYNGYHHDDLDIGRRYGARWVTKCMFGLPFKHGKEERENQKWRLGQKERRRGGKDRRRRLGTAAATAGLPHARSAAVEAAPFIPAQSRFDHHHPVSSPEECHEGERKLVRAGERKEALVGRRTLPSIAIEPRRTQNCEREGCDTGADTRKRECACARRRRVKLLSPPLVSCAAVDLAAETVAVLYGRADERDLKVCWESSHRAQPLFASPAPPRSELPPSEKGSGRQGWFSTPGTTAGVSGYFFRRLKKLYRYQRRSPVAAVT</sequence>
<dbReference type="AlphaFoldDB" id="A0A6P4D596"/>
<feature type="region of interest" description="Disordered" evidence="3">
    <location>
        <begin position="128"/>
        <end position="156"/>
    </location>
</feature>
<feature type="compositionally biased region" description="Basic and acidic residues" evidence="3">
    <location>
        <begin position="128"/>
        <end position="138"/>
    </location>
</feature>